<evidence type="ECO:0000313" key="4">
    <source>
        <dbReference type="Proteomes" id="UP001146120"/>
    </source>
</evidence>
<keyword evidence="4" id="KW-1185">Reference proteome</keyword>
<reference evidence="3" key="1">
    <citation type="submission" date="2022-11" db="EMBL/GenBank/DDBJ databases">
        <authorList>
            <person name="Morgan W.R."/>
            <person name="Tartar A."/>
        </authorList>
    </citation>
    <scope>NUCLEOTIDE SEQUENCE</scope>
    <source>
        <strain evidence="3">ARSEF 373</strain>
    </source>
</reference>
<sequence>MNYLLRWTTHYVADKISVEYLAARNKGSSYQFEDNHDGRVQGKTRNSEYEISRHPLGCTCVFASNMRLPCRHVVAYRYQMQCEHVVPIEMIDERYI</sequence>
<name>A0AAV2ZL29_9STRA</name>
<evidence type="ECO:0000313" key="3">
    <source>
        <dbReference type="EMBL" id="DBA05144.1"/>
    </source>
</evidence>
<dbReference type="AlphaFoldDB" id="A0AAV2ZL29"/>
<dbReference type="GO" id="GO:0008270">
    <property type="term" value="F:zinc ion binding"/>
    <property type="evidence" value="ECO:0007669"/>
    <property type="project" value="UniProtKB-KW"/>
</dbReference>
<dbReference type="InterPro" id="IPR007527">
    <property type="entry name" value="Znf_SWIM"/>
</dbReference>
<keyword evidence="1" id="KW-0862">Zinc</keyword>
<evidence type="ECO:0000256" key="1">
    <source>
        <dbReference type="PROSITE-ProRule" id="PRU00325"/>
    </source>
</evidence>
<accession>A0AAV2ZL29</accession>
<feature type="domain" description="SWIM-type" evidence="2">
    <location>
        <begin position="49"/>
        <end position="81"/>
    </location>
</feature>
<protein>
    <recommendedName>
        <fullName evidence="2">SWIM-type domain-containing protein</fullName>
    </recommendedName>
</protein>
<proteinExistence type="predicted"/>
<evidence type="ECO:0000259" key="2">
    <source>
        <dbReference type="PROSITE" id="PS50966"/>
    </source>
</evidence>
<gene>
    <name evidence="3" type="ORF">N0F65_004994</name>
</gene>
<dbReference type="Proteomes" id="UP001146120">
    <property type="component" value="Unassembled WGS sequence"/>
</dbReference>
<reference evidence="3" key="2">
    <citation type="journal article" date="2023" name="Microbiol Resour">
        <title>Decontamination and Annotation of the Draft Genome Sequence of the Oomycete Lagenidium giganteum ARSEF 373.</title>
        <authorList>
            <person name="Morgan W.R."/>
            <person name="Tartar A."/>
        </authorList>
    </citation>
    <scope>NUCLEOTIDE SEQUENCE</scope>
    <source>
        <strain evidence="3">ARSEF 373</strain>
    </source>
</reference>
<comment type="caution">
    <text evidence="3">The sequence shown here is derived from an EMBL/GenBank/DDBJ whole genome shotgun (WGS) entry which is preliminary data.</text>
</comment>
<keyword evidence="1" id="KW-0863">Zinc-finger</keyword>
<keyword evidence="1" id="KW-0479">Metal-binding</keyword>
<dbReference type="EMBL" id="DAKRPA010000002">
    <property type="protein sequence ID" value="DBA05144.1"/>
    <property type="molecule type" value="Genomic_DNA"/>
</dbReference>
<dbReference type="PROSITE" id="PS50966">
    <property type="entry name" value="ZF_SWIM"/>
    <property type="match status" value="1"/>
</dbReference>
<organism evidence="3 4">
    <name type="scientific">Lagenidium giganteum</name>
    <dbReference type="NCBI Taxonomy" id="4803"/>
    <lineage>
        <taxon>Eukaryota</taxon>
        <taxon>Sar</taxon>
        <taxon>Stramenopiles</taxon>
        <taxon>Oomycota</taxon>
        <taxon>Peronosporomycetes</taxon>
        <taxon>Pythiales</taxon>
        <taxon>Pythiaceae</taxon>
    </lineage>
</organism>